<reference evidence="1" key="1">
    <citation type="submission" date="2022-07" db="EMBL/GenBank/DDBJ databases">
        <title>Genome Sequence of Phlebia brevispora.</title>
        <authorList>
            <person name="Buettner E."/>
        </authorList>
    </citation>
    <scope>NUCLEOTIDE SEQUENCE</scope>
    <source>
        <strain evidence="1">MPL23</strain>
    </source>
</reference>
<evidence type="ECO:0000313" key="1">
    <source>
        <dbReference type="EMBL" id="KAJ3558514.1"/>
    </source>
</evidence>
<protein>
    <submittedName>
        <fullName evidence="1">Uncharacterized protein</fullName>
    </submittedName>
</protein>
<organism evidence="1 2">
    <name type="scientific">Phlebia brevispora</name>
    <dbReference type="NCBI Taxonomy" id="194682"/>
    <lineage>
        <taxon>Eukaryota</taxon>
        <taxon>Fungi</taxon>
        <taxon>Dikarya</taxon>
        <taxon>Basidiomycota</taxon>
        <taxon>Agaricomycotina</taxon>
        <taxon>Agaricomycetes</taxon>
        <taxon>Polyporales</taxon>
        <taxon>Meruliaceae</taxon>
        <taxon>Phlebia</taxon>
    </lineage>
</organism>
<gene>
    <name evidence="1" type="ORF">NM688_g882</name>
</gene>
<name>A0ACC1TD38_9APHY</name>
<comment type="caution">
    <text evidence="1">The sequence shown here is derived from an EMBL/GenBank/DDBJ whole genome shotgun (WGS) entry which is preliminary data.</text>
</comment>
<dbReference type="EMBL" id="JANHOG010000084">
    <property type="protein sequence ID" value="KAJ3558514.1"/>
    <property type="molecule type" value="Genomic_DNA"/>
</dbReference>
<proteinExistence type="predicted"/>
<accession>A0ACC1TD38</accession>
<keyword evidence="2" id="KW-1185">Reference proteome</keyword>
<dbReference type="Proteomes" id="UP001148662">
    <property type="component" value="Unassembled WGS sequence"/>
</dbReference>
<evidence type="ECO:0000313" key="2">
    <source>
        <dbReference type="Proteomes" id="UP001148662"/>
    </source>
</evidence>
<sequence>MDTTQHIDGQARFKYFSHTLLARFNGRNDYVTGLFLLLIVVFLWTSSNFVTQDLFDGGYEKPFLRSVKALQTNEEGRPGYRPDYEPLPTDVPTAEASSAHDFTTVSHHHAHYESGNGTAPLTIKETARLAAWFCLLWFVANWTVNAALGYTSVASATILSSMSGFFTLGIGRLFRVEALTLVKIAAVVASFGGVVLVSLSDSQLAQDDSPVTGLSTPDTHNSFGPAPIIGDSLALLSALFYATYVILLKVRVREESRIDMQLFFGFVGLFNILFCWPIGLALHLARVERFELPTSSRVVVGILINMAITLSSDYIYVLAMLKTTPLVVTVGLSLTMPLAVIGDFLLHKPVTFKVILGAVIVIFSFVAVGLDDARNEEENDLIAGRPLDVEATVNAPKDNRKRNTLHEHPVAVTKRQFAVQNNAVKHIEIGQQEHVSSHERRLKRKAREQVAGGLQDMAAAISTVESDIPAAVQNSVPARDDPTEEKDRQIPRKRGLIGEGKGAPLTKFQRKRALQTERLRMPRILSNTEFASNPFQTIRTHAQNTLVKHST</sequence>